<accession>A0ACD3A4M9</accession>
<keyword evidence="2" id="KW-1185">Reference proteome</keyword>
<evidence type="ECO:0000313" key="1">
    <source>
        <dbReference type="EMBL" id="TFK60491.1"/>
    </source>
</evidence>
<name>A0ACD3A4M9_9AGAR</name>
<proteinExistence type="predicted"/>
<protein>
    <submittedName>
        <fullName evidence="1">Uncharacterized protein</fullName>
    </submittedName>
</protein>
<sequence>MRKEQTPEIVIVAEENEEQCQYIDESRLSPCPPYFSYTTSGFRSPYSGMTVPNPFNYGGRDAGINSSLDVDTLSSSDDLRYFSDVPAADPYAHSTYRSSPVTVPYQPPQHEWSGGQPPPIAQRTQAPPLRLGVPSQTPTTPSPLPRSHISLAPAFEERPMLLSMNPQPQCPYISNLSMLMGTTLQPTQPLAHFPYPSTPALSPSAGDPPFAWGVPPVSPYQTARSVLRSVSPPPIRRRNRDDPVNALSSTMHHLAMGSQATTSDIAPPAPGPSNFDDNVASTSQGGPVRPTGFRWRIGSDLLRQKKKKKRGPGARGQYVCPVPGCGGDFTVKARLDSHMMSHAGEASKGACNQCGRRLWPWNMRRHKETSCSAGHTDR</sequence>
<evidence type="ECO:0000313" key="2">
    <source>
        <dbReference type="Proteomes" id="UP000308600"/>
    </source>
</evidence>
<reference evidence="1 2" key="1">
    <citation type="journal article" date="2019" name="Nat. Ecol. Evol.">
        <title>Megaphylogeny resolves global patterns of mushroom evolution.</title>
        <authorList>
            <person name="Varga T."/>
            <person name="Krizsan K."/>
            <person name="Foldi C."/>
            <person name="Dima B."/>
            <person name="Sanchez-Garcia M."/>
            <person name="Sanchez-Ramirez S."/>
            <person name="Szollosi G.J."/>
            <person name="Szarkandi J.G."/>
            <person name="Papp V."/>
            <person name="Albert L."/>
            <person name="Andreopoulos W."/>
            <person name="Angelini C."/>
            <person name="Antonin V."/>
            <person name="Barry K.W."/>
            <person name="Bougher N.L."/>
            <person name="Buchanan P."/>
            <person name="Buyck B."/>
            <person name="Bense V."/>
            <person name="Catcheside P."/>
            <person name="Chovatia M."/>
            <person name="Cooper J."/>
            <person name="Damon W."/>
            <person name="Desjardin D."/>
            <person name="Finy P."/>
            <person name="Geml J."/>
            <person name="Haridas S."/>
            <person name="Hughes K."/>
            <person name="Justo A."/>
            <person name="Karasinski D."/>
            <person name="Kautmanova I."/>
            <person name="Kiss B."/>
            <person name="Kocsube S."/>
            <person name="Kotiranta H."/>
            <person name="LaButti K.M."/>
            <person name="Lechner B.E."/>
            <person name="Liimatainen K."/>
            <person name="Lipzen A."/>
            <person name="Lukacs Z."/>
            <person name="Mihaltcheva S."/>
            <person name="Morgado L.N."/>
            <person name="Niskanen T."/>
            <person name="Noordeloos M.E."/>
            <person name="Ohm R.A."/>
            <person name="Ortiz-Santana B."/>
            <person name="Ovrebo C."/>
            <person name="Racz N."/>
            <person name="Riley R."/>
            <person name="Savchenko A."/>
            <person name="Shiryaev A."/>
            <person name="Soop K."/>
            <person name="Spirin V."/>
            <person name="Szebenyi C."/>
            <person name="Tomsovsky M."/>
            <person name="Tulloss R.E."/>
            <person name="Uehling J."/>
            <person name="Grigoriev I.V."/>
            <person name="Vagvolgyi C."/>
            <person name="Papp T."/>
            <person name="Martin F.M."/>
            <person name="Miettinen O."/>
            <person name="Hibbett D.S."/>
            <person name="Nagy L.G."/>
        </authorList>
    </citation>
    <scope>NUCLEOTIDE SEQUENCE [LARGE SCALE GENOMIC DNA]</scope>
    <source>
        <strain evidence="1 2">NL-1719</strain>
    </source>
</reference>
<organism evidence="1 2">
    <name type="scientific">Pluteus cervinus</name>
    <dbReference type="NCBI Taxonomy" id="181527"/>
    <lineage>
        <taxon>Eukaryota</taxon>
        <taxon>Fungi</taxon>
        <taxon>Dikarya</taxon>
        <taxon>Basidiomycota</taxon>
        <taxon>Agaricomycotina</taxon>
        <taxon>Agaricomycetes</taxon>
        <taxon>Agaricomycetidae</taxon>
        <taxon>Agaricales</taxon>
        <taxon>Pluteineae</taxon>
        <taxon>Pluteaceae</taxon>
        <taxon>Pluteus</taxon>
    </lineage>
</organism>
<dbReference type="EMBL" id="ML208768">
    <property type="protein sequence ID" value="TFK60491.1"/>
    <property type="molecule type" value="Genomic_DNA"/>
</dbReference>
<dbReference type="Proteomes" id="UP000308600">
    <property type="component" value="Unassembled WGS sequence"/>
</dbReference>
<gene>
    <name evidence="1" type="ORF">BDN72DRAFT_883580</name>
</gene>